<evidence type="ECO:0000256" key="6">
    <source>
        <dbReference type="ARBA" id="ARBA00022989"/>
    </source>
</evidence>
<feature type="domain" description="ABC transporter" evidence="10">
    <location>
        <begin position="360"/>
        <end position="599"/>
    </location>
</feature>
<dbReference type="GO" id="GO:0140359">
    <property type="term" value="F:ABC-type transporter activity"/>
    <property type="evidence" value="ECO:0007669"/>
    <property type="project" value="InterPro"/>
</dbReference>
<feature type="transmembrane region" description="Helical" evidence="9">
    <location>
        <begin position="183"/>
        <end position="202"/>
    </location>
</feature>
<keyword evidence="6 9" id="KW-1133">Transmembrane helix</keyword>
<comment type="similarity">
    <text evidence="2">Belongs to the ABC transporter superfamily.</text>
</comment>
<keyword evidence="4" id="KW-0547">Nucleotide-binding</keyword>
<dbReference type="InterPro" id="IPR039421">
    <property type="entry name" value="Type_1_exporter"/>
</dbReference>
<protein>
    <submittedName>
        <fullName evidence="12">ATP-binding cassette, subfamily B, multidrug efflux pump</fullName>
    </submittedName>
</protein>
<dbReference type="Gene3D" id="3.40.50.300">
    <property type="entry name" value="P-loop containing nucleotide triphosphate hydrolases"/>
    <property type="match status" value="1"/>
</dbReference>
<evidence type="ECO:0000256" key="7">
    <source>
        <dbReference type="ARBA" id="ARBA00023136"/>
    </source>
</evidence>
<dbReference type="FunFam" id="1.20.1560.10:FF:000070">
    <property type="entry name" value="Multidrug ABC transporter ATP-binding protein"/>
    <property type="match status" value="1"/>
</dbReference>
<dbReference type="Pfam" id="PF00664">
    <property type="entry name" value="ABC_membrane"/>
    <property type="match status" value="1"/>
</dbReference>
<dbReference type="InterPro" id="IPR003593">
    <property type="entry name" value="AAA+_ATPase"/>
</dbReference>
<evidence type="ECO:0000313" key="13">
    <source>
        <dbReference type="Proteomes" id="UP000184485"/>
    </source>
</evidence>
<keyword evidence="7 9" id="KW-0472">Membrane</keyword>
<dbReference type="SMART" id="SM00382">
    <property type="entry name" value="AAA"/>
    <property type="match status" value="1"/>
</dbReference>
<feature type="transmembrane region" description="Helical" evidence="9">
    <location>
        <begin position="263"/>
        <end position="290"/>
    </location>
</feature>
<dbReference type="GO" id="GO:0005886">
    <property type="term" value="C:plasma membrane"/>
    <property type="evidence" value="ECO:0007669"/>
    <property type="project" value="UniProtKB-SubCell"/>
</dbReference>
<feature type="domain" description="ABC transmembrane type-1" evidence="11">
    <location>
        <begin position="39"/>
        <end position="311"/>
    </location>
</feature>
<dbReference type="InterPro" id="IPR027417">
    <property type="entry name" value="P-loop_NTPase"/>
</dbReference>
<organism evidence="12 13">
    <name type="scientific">Kaistia soli DSM 19436</name>
    <dbReference type="NCBI Taxonomy" id="1122133"/>
    <lineage>
        <taxon>Bacteria</taxon>
        <taxon>Pseudomonadati</taxon>
        <taxon>Pseudomonadota</taxon>
        <taxon>Alphaproteobacteria</taxon>
        <taxon>Hyphomicrobiales</taxon>
        <taxon>Kaistiaceae</taxon>
        <taxon>Kaistia</taxon>
    </lineage>
</organism>
<reference evidence="12 13" key="1">
    <citation type="submission" date="2016-11" db="EMBL/GenBank/DDBJ databases">
        <authorList>
            <person name="Jaros S."/>
            <person name="Januszkiewicz K."/>
            <person name="Wedrychowicz H."/>
        </authorList>
    </citation>
    <scope>NUCLEOTIDE SEQUENCE [LARGE SCALE GENOMIC DNA]</scope>
    <source>
        <strain evidence="12 13">DSM 19436</strain>
    </source>
</reference>
<dbReference type="PROSITE" id="PS50893">
    <property type="entry name" value="ABC_TRANSPORTER_2"/>
    <property type="match status" value="1"/>
</dbReference>
<dbReference type="PROSITE" id="PS00211">
    <property type="entry name" value="ABC_TRANSPORTER_1"/>
    <property type="match status" value="1"/>
</dbReference>
<evidence type="ECO:0000256" key="3">
    <source>
        <dbReference type="ARBA" id="ARBA00022692"/>
    </source>
</evidence>
<keyword evidence="13" id="KW-1185">Reference proteome</keyword>
<dbReference type="GO" id="GO:0034040">
    <property type="term" value="F:ATPase-coupled lipid transmembrane transporter activity"/>
    <property type="evidence" value="ECO:0007669"/>
    <property type="project" value="TreeGrafter"/>
</dbReference>
<evidence type="ECO:0000256" key="1">
    <source>
        <dbReference type="ARBA" id="ARBA00004651"/>
    </source>
</evidence>
<evidence type="ECO:0000259" key="11">
    <source>
        <dbReference type="PROSITE" id="PS50929"/>
    </source>
</evidence>
<gene>
    <name evidence="12" type="ORF">SAMN02745157_1768</name>
</gene>
<keyword evidence="3 9" id="KW-0812">Transmembrane</keyword>
<dbReference type="SUPFAM" id="SSF52540">
    <property type="entry name" value="P-loop containing nucleoside triphosphate hydrolases"/>
    <property type="match status" value="1"/>
</dbReference>
<evidence type="ECO:0000313" key="12">
    <source>
        <dbReference type="EMBL" id="SHF15324.1"/>
    </source>
</evidence>
<dbReference type="Gene3D" id="1.20.1560.10">
    <property type="entry name" value="ABC transporter type 1, transmembrane domain"/>
    <property type="match status" value="1"/>
</dbReference>
<dbReference type="GO" id="GO:0005524">
    <property type="term" value="F:ATP binding"/>
    <property type="evidence" value="ECO:0007669"/>
    <property type="project" value="UniProtKB-KW"/>
</dbReference>
<evidence type="ECO:0000256" key="8">
    <source>
        <dbReference type="ARBA" id="ARBA00024725"/>
    </source>
</evidence>
<dbReference type="PROSITE" id="PS50929">
    <property type="entry name" value="ABC_TM1F"/>
    <property type="match status" value="1"/>
</dbReference>
<accession>A0A1M4ZBD3</accession>
<sequence>MLRYFERLIDPFSTESSSPPTGLIAFYRYFLQPVWPYVLALLLAGLGASLAEVAIYSYVGQLVDMMTRGTPATFLAEHGHQLALMALVVLVLRPLVNAIQSIISNQTLPPALTARIRWLNHLHVLGQSYTFFQNDFSGRIVTKIVQTGSAMTQSVTQVIDALWVVAVFVTSTFFIFASADPLMAGPLAVWVVVLAVLAATFVPRVRRRAAAASEARSLLTGKLADIYGNIQTVKLFARDGREEETARGAIAEQTGRMLDQNRLLTTLSILLQISNALLVGATGAAAVWLWTRGAISPGETAVALGLVMRLSVISGRVMMTLTGLFDNVGTVEDGMRTIARPHGLIDQPDAPDLVVRRGEIVFDHVSFAYGGTTPVLRGVDLVVQPGERIGIVGRSGAGKTTLISLLLRLYDLEQGAIRIDGQDITTVTQTSLRSAIGVVTQDTALLNRSIRDNIRYGRPDADETEVRIAAERASAAGFIAGLADPRGRKGYDAHVGERGVKLSGGQRQRIAIARVLLKDAPVLVLDEATSALDSEIEAVIQEQLEGLMAGKTVIAIAHRLSTIAAMDRLVVMDEGRIVETGTHQELLASQGLYAQLWARQSGGFIGDRAPHEIAAA</sequence>
<dbReference type="OrthoDB" id="9804259at2"/>
<keyword evidence="5 12" id="KW-0067">ATP-binding</keyword>
<dbReference type="GO" id="GO:0016887">
    <property type="term" value="F:ATP hydrolysis activity"/>
    <property type="evidence" value="ECO:0007669"/>
    <property type="project" value="InterPro"/>
</dbReference>
<dbReference type="FunFam" id="3.40.50.300:FF:000218">
    <property type="entry name" value="Multidrug ABC transporter ATP-binding protein"/>
    <property type="match status" value="1"/>
</dbReference>
<evidence type="ECO:0000256" key="2">
    <source>
        <dbReference type="ARBA" id="ARBA00005417"/>
    </source>
</evidence>
<feature type="transmembrane region" description="Helical" evidence="9">
    <location>
        <begin position="34"/>
        <end position="59"/>
    </location>
</feature>
<evidence type="ECO:0000256" key="4">
    <source>
        <dbReference type="ARBA" id="ARBA00022741"/>
    </source>
</evidence>
<feature type="transmembrane region" description="Helical" evidence="9">
    <location>
        <begin position="158"/>
        <end position="177"/>
    </location>
</feature>
<dbReference type="InterPro" id="IPR036640">
    <property type="entry name" value="ABC1_TM_sf"/>
</dbReference>
<name>A0A1M4ZBD3_9HYPH</name>
<dbReference type="EMBL" id="FQUP01000001">
    <property type="protein sequence ID" value="SHF15324.1"/>
    <property type="molecule type" value="Genomic_DNA"/>
</dbReference>
<dbReference type="Pfam" id="PF00005">
    <property type="entry name" value="ABC_tran"/>
    <property type="match status" value="1"/>
</dbReference>
<proteinExistence type="inferred from homology"/>
<dbReference type="STRING" id="1122133.SAMN02745157_1768"/>
<comment type="function">
    <text evidence="8">Part of an ABC transporter complex. Transmembrane domains (TMD) form a pore in the inner membrane and the ATP-binding domain (NBD) is responsible for energy generation.</text>
</comment>
<dbReference type="InterPro" id="IPR003439">
    <property type="entry name" value="ABC_transporter-like_ATP-bd"/>
</dbReference>
<evidence type="ECO:0000256" key="5">
    <source>
        <dbReference type="ARBA" id="ARBA00022840"/>
    </source>
</evidence>
<dbReference type="SUPFAM" id="SSF90123">
    <property type="entry name" value="ABC transporter transmembrane region"/>
    <property type="match status" value="1"/>
</dbReference>
<dbReference type="PANTHER" id="PTHR24221:SF203">
    <property type="entry name" value="ATP-BINDING_PERMEASE FUSION ABC TRANSPORTER-RELATED"/>
    <property type="match status" value="1"/>
</dbReference>
<feature type="transmembrane region" description="Helical" evidence="9">
    <location>
        <begin position="79"/>
        <end position="96"/>
    </location>
</feature>
<evidence type="ECO:0000259" key="10">
    <source>
        <dbReference type="PROSITE" id="PS50893"/>
    </source>
</evidence>
<dbReference type="InterPro" id="IPR017871">
    <property type="entry name" value="ABC_transporter-like_CS"/>
</dbReference>
<dbReference type="AlphaFoldDB" id="A0A1M4ZBD3"/>
<dbReference type="InterPro" id="IPR011527">
    <property type="entry name" value="ABC1_TM_dom"/>
</dbReference>
<comment type="subcellular location">
    <subcellularLocation>
        <location evidence="1">Cell membrane</location>
        <topology evidence="1">Multi-pass membrane protein</topology>
    </subcellularLocation>
</comment>
<evidence type="ECO:0000256" key="9">
    <source>
        <dbReference type="SAM" id="Phobius"/>
    </source>
</evidence>
<dbReference type="Proteomes" id="UP000184485">
    <property type="component" value="Unassembled WGS sequence"/>
</dbReference>
<dbReference type="PANTHER" id="PTHR24221">
    <property type="entry name" value="ATP-BINDING CASSETTE SUB-FAMILY B"/>
    <property type="match status" value="1"/>
</dbReference>